<proteinExistence type="predicted"/>
<dbReference type="Proteomes" id="UP001596439">
    <property type="component" value="Unassembled WGS sequence"/>
</dbReference>
<gene>
    <name evidence="1" type="ORF">ACFQO8_06375</name>
</gene>
<dbReference type="RefSeq" id="WP_214787975.1">
    <property type="nucleotide sequence ID" value="NZ_JANIEL010000037.1"/>
</dbReference>
<name>A0ABW2PNX6_9BACL</name>
<keyword evidence="2" id="KW-1185">Reference proteome</keyword>
<reference evidence="2" key="1">
    <citation type="journal article" date="2019" name="Int. J. Syst. Evol. Microbiol.">
        <title>The Global Catalogue of Microorganisms (GCM) 10K type strain sequencing project: providing services to taxonomists for standard genome sequencing and annotation.</title>
        <authorList>
            <consortium name="The Broad Institute Genomics Platform"/>
            <consortium name="The Broad Institute Genome Sequencing Center for Infectious Disease"/>
            <person name="Wu L."/>
            <person name="Ma J."/>
        </authorList>
    </citation>
    <scope>NUCLEOTIDE SEQUENCE [LARGE SCALE GENOMIC DNA]</scope>
    <source>
        <strain evidence="2">CCUG 55590</strain>
    </source>
</reference>
<evidence type="ECO:0000313" key="1">
    <source>
        <dbReference type="EMBL" id="MFC7389765.1"/>
    </source>
</evidence>
<organism evidence="1 2">
    <name type="scientific">Exiguobacterium aestuarii</name>
    <dbReference type="NCBI Taxonomy" id="273527"/>
    <lineage>
        <taxon>Bacteria</taxon>
        <taxon>Bacillati</taxon>
        <taxon>Bacillota</taxon>
        <taxon>Bacilli</taxon>
        <taxon>Bacillales</taxon>
        <taxon>Bacillales Family XII. Incertae Sedis</taxon>
        <taxon>Exiguobacterium</taxon>
    </lineage>
</organism>
<sequence length="72" mass="8496">MNHTFRSSEREKLEIIAGLLQQADYRISRIREDGNQYVVTARLVGRATIKGERERIEGIVQHFDVEEWTLHE</sequence>
<dbReference type="EMBL" id="JBHTCE010000001">
    <property type="protein sequence ID" value="MFC7389765.1"/>
    <property type="molecule type" value="Genomic_DNA"/>
</dbReference>
<evidence type="ECO:0008006" key="3">
    <source>
        <dbReference type="Google" id="ProtNLM"/>
    </source>
</evidence>
<evidence type="ECO:0000313" key="2">
    <source>
        <dbReference type="Proteomes" id="UP001596439"/>
    </source>
</evidence>
<protein>
    <recommendedName>
        <fullName evidence="3">BON domain-containing protein</fullName>
    </recommendedName>
</protein>
<comment type="caution">
    <text evidence="1">The sequence shown here is derived from an EMBL/GenBank/DDBJ whole genome shotgun (WGS) entry which is preliminary data.</text>
</comment>
<accession>A0ABW2PNX6</accession>